<proteinExistence type="predicted"/>
<evidence type="ECO:0000313" key="3">
    <source>
        <dbReference type="Proteomes" id="UP001569904"/>
    </source>
</evidence>
<reference evidence="2 3" key="1">
    <citation type="submission" date="2023-11" db="EMBL/GenBank/DDBJ databases">
        <title>Actinomadura monticuli sp. nov., isolated from volcanic ash.</title>
        <authorList>
            <person name="Lee S.D."/>
            <person name="Yang H."/>
            <person name="Kim I.S."/>
        </authorList>
    </citation>
    <scope>NUCLEOTIDE SEQUENCE [LARGE SCALE GENOMIC DNA]</scope>
    <source>
        <strain evidence="2 3">DSM 45346</strain>
    </source>
</reference>
<dbReference type="PROSITE" id="PS51257">
    <property type="entry name" value="PROKAR_LIPOPROTEIN"/>
    <property type="match status" value="1"/>
</dbReference>
<keyword evidence="1" id="KW-0732">Signal</keyword>
<keyword evidence="3" id="KW-1185">Reference proteome</keyword>
<dbReference type="Proteomes" id="UP001569904">
    <property type="component" value="Unassembled WGS sequence"/>
</dbReference>
<dbReference type="RefSeq" id="WP_371941961.1">
    <property type="nucleotide sequence ID" value="NZ_JAXCEH010000009.1"/>
</dbReference>
<organism evidence="2 3">
    <name type="scientific">Actinomadura chokoriensis</name>
    <dbReference type="NCBI Taxonomy" id="454156"/>
    <lineage>
        <taxon>Bacteria</taxon>
        <taxon>Bacillati</taxon>
        <taxon>Actinomycetota</taxon>
        <taxon>Actinomycetes</taxon>
        <taxon>Streptosporangiales</taxon>
        <taxon>Thermomonosporaceae</taxon>
        <taxon>Actinomadura</taxon>
    </lineage>
</organism>
<evidence type="ECO:0000313" key="2">
    <source>
        <dbReference type="EMBL" id="MFA1555239.1"/>
    </source>
</evidence>
<dbReference type="EMBL" id="JAXCEH010000009">
    <property type="protein sequence ID" value="MFA1555239.1"/>
    <property type="molecule type" value="Genomic_DNA"/>
</dbReference>
<comment type="caution">
    <text evidence="2">The sequence shown here is derived from an EMBL/GenBank/DDBJ whole genome shotgun (WGS) entry which is preliminary data.</text>
</comment>
<evidence type="ECO:0000256" key="1">
    <source>
        <dbReference type="SAM" id="SignalP"/>
    </source>
</evidence>
<feature type="signal peptide" evidence="1">
    <location>
        <begin position="1"/>
        <end position="20"/>
    </location>
</feature>
<gene>
    <name evidence="2" type="ORF">SM436_16235</name>
</gene>
<accession>A0ABV4QXE8</accession>
<name>A0ABV4QXE8_9ACTN</name>
<protein>
    <submittedName>
        <fullName evidence="2">DUF4352 domain-containing protein</fullName>
    </submittedName>
</protein>
<feature type="chain" id="PRO_5047301837" evidence="1">
    <location>
        <begin position="21"/>
        <end position="175"/>
    </location>
</feature>
<sequence>MRALPAALLAALALSGCSGGGPQTYRLPDRPVRDHERSLPYREVADGQVAFAALGISTGLTTITGSHADLPSERGAFVRVRMVTENRYATFHKIDLDRQLLVATDGRTFAPDVNAMRVKRQPTEIELGSRNRIEYDLMYDVPKDARPKALRLYSAPTDGLGVELPHDPGVELPLG</sequence>